<evidence type="ECO:0000256" key="9">
    <source>
        <dbReference type="ARBA" id="ARBA00048202"/>
    </source>
</evidence>
<evidence type="ECO:0000256" key="4">
    <source>
        <dbReference type="ARBA" id="ARBA00022857"/>
    </source>
</evidence>
<keyword evidence="12" id="KW-1185">Reference proteome</keyword>
<dbReference type="EC" id="7.1.1.1" evidence="2"/>
<dbReference type="Gene3D" id="3.40.50.1220">
    <property type="entry name" value="TPP-binding domain"/>
    <property type="match status" value="1"/>
</dbReference>
<evidence type="ECO:0000256" key="1">
    <source>
        <dbReference type="ARBA" id="ARBA00004141"/>
    </source>
</evidence>
<name>A0A1Q9BX97_SYMMI</name>
<gene>
    <name evidence="11" type="primary">Nnt</name>
    <name evidence="11" type="ORF">AK812_SmicGene44911</name>
</gene>
<proteinExistence type="predicted"/>
<dbReference type="Proteomes" id="UP000186817">
    <property type="component" value="Unassembled WGS sequence"/>
</dbReference>
<keyword evidence="4" id="KW-0521">NADP</keyword>
<dbReference type="InterPro" id="IPR034300">
    <property type="entry name" value="PNTB-like"/>
</dbReference>
<keyword evidence="6" id="KW-1133">Transmembrane helix</keyword>
<dbReference type="AlphaFoldDB" id="A0A1Q9BX97"/>
<evidence type="ECO:0000256" key="5">
    <source>
        <dbReference type="ARBA" id="ARBA00022967"/>
    </source>
</evidence>
<dbReference type="Pfam" id="PF02233">
    <property type="entry name" value="PNTB"/>
    <property type="match status" value="1"/>
</dbReference>
<comment type="subcellular location">
    <subcellularLocation>
        <location evidence="1">Membrane</location>
        <topology evidence="1">Multi-pass membrane protein</topology>
    </subcellularLocation>
</comment>
<accession>A0A1Q9BX97</accession>
<dbReference type="InterPro" id="IPR029035">
    <property type="entry name" value="DHS-like_NAD/FAD-binding_dom"/>
</dbReference>
<feature type="non-terminal residue" evidence="11">
    <location>
        <position position="1"/>
    </location>
</feature>
<evidence type="ECO:0000256" key="8">
    <source>
        <dbReference type="ARBA" id="ARBA00023136"/>
    </source>
</evidence>
<evidence type="ECO:0000256" key="2">
    <source>
        <dbReference type="ARBA" id="ARBA00012943"/>
    </source>
</evidence>
<evidence type="ECO:0000256" key="6">
    <source>
        <dbReference type="ARBA" id="ARBA00022989"/>
    </source>
</evidence>
<feature type="domain" description="NADP transhydrogenase beta-like" evidence="10">
    <location>
        <begin position="1"/>
        <end position="40"/>
    </location>
</feature>
<sequence length="121" mass="13153">VNPDMENFDVVLVMGANDVVNSAAQELEGCAIWGMPVIEAVWLKMGLPDQCSCPRAPREGLSSPLCRTYSRRLAVAGAGCLPRVRVIILDRPAQNYAEAFCATHAEREQGCCFQDIAARSL</sequence>
<protein>
    <recommendedName>
        <fullName evidence="2">proton-translocating NAD(P)(+) transhydrogenase</fullName>
        <ecNumber evidence="2">7.1.1.1</ecNumber>
    </recommendedName>
</protein>
<dbReference type="SUPFAM" id="SSF52467">
    <property type="entry name" value="DHS-like NAD/FAD-binding domain"/>
    <property type="match status" value="1"/>
</dbReference>
<dbReference type="OrthoDB" id="37244at2759"/>
<comment type="caution">
    <text evidence="11">The sequence shown here is derived from an EMBL/GenBank/DDBJ whole genome shotgun (WGS) entry which is preliminary data.</text>
</comment>
<dbReference type="EMBL" id="LSRX01002594">
    <property type="protein sequence ID" value="OLP75317.1"/>
    <property type="molecule type" value="Genomic_DNA"/>
</dbReference>
<dbReference type="GO" id="GO:0016020">
    <property type="term" value="C:membrane"/>
    <property type="evidence" value="ECO:0007669"/>
    <property type="project" value="UniProtKB-SubCell"/>
</dbReference>
<evidence type="ECO:0000259" key="10">
    <source>
        <dbReference type="Pfam" id="PF02233"/>
    </source>
</evidence>
<keyword evidence="7" id="KW-0520">NAD</keyword>
<keyword evidence="5" id="KW-1278">Translocase</keyword>
<evidence type="ECO:0000313" key="11">
    <source>
        <dbReference type="EMBL" id="OLP75317.1"/>
    </source>
</evidence>
<keyword evidence="8" id="KW-0472">Membrane</keyword>
<comment type="catalytic activity">
    <reaction evidence="9">
        <text>NAD(+) + NADPH + H(+)(in) = NADH + NADP(+) + H(+)(out)</text>
        <dbReference type="Rhea" id="RHEA:47992"/>
        <dbReference type="ChEBI" id="CHEBI:15378"/>
        <dbReference type="ChEBI" id="CHEBI:57540"/>
        <dbReference type="ChEBI" id="CHEBI:57783"/>
        <dbReference type="ChEBI" id="CHEBI:57945"/>
        <dbReference type="ChEBI" id="CHEBI:58349"/>
        <dbReference type="EC" id="7.1.1.1"/>
    </reaction>
</comment>
<evidence type="ECO:0000256" key="3">
    <source>
        <dbReference type="ARBA" id="ARBA00022692"/>
    </source>
</evidence>
<evidence type="ECO:0000313" key="12">
    <source>
        <dbReference type="Proteomes" id="UP000186817"/>
    </source>
</evidence>
<organism evidence="11 12">
    <name type="scientific">Symbiodinium microadriaticum</name>
    <name type="common">Dinoflagellate</name>
    <name type="synonym">Zooxanthella microadriatica</name>
    <dbReference type="NCBI Taxonomy" id="2951"/>
    <lineage>
        <taxon>Eukaryota</taxon>
        <taxon>Sar</taxon>
        <taxon>Alveolata</taxon>
        <taxon>Dinophyceae</taxon>
        <taxon>Suessiales</taxon>
        <taxon>Symbiodiniaceae</taxon>
        <taxon>Symbiodinium</taxon>
    </lineage>
</organism>
<evidence type="ECO:0000256" key="7">
    <source>
        <dbReference type="ARBA" id="ARBA00023027"/>
    </source>
</evidence>
<dbReference type="GO" id="GO:0008750">
    <property type="term" value="F:proton-translocating NAD(P)+ transhydrogenase activity"/>
    <property type="evidence" value="ECO:0007669"/>
    <property type="project" value="UniProtKB-EC"/>
</dbReference>
<reference evidence="11 12" key="1">
    <citation type="submission" date="2016-02" db="EMBL/GenBank/DDBJ databases">
        <title>Genome analysis of coral dinoflagellate symbionts highlights evolutionary adaptations to a symbiotic lifestyle.</title>
        <authorList>
            <person name="Aranda M."/>
            <person name="Li Y."/>
            <person name="Liew Y.J."/>
            <person name="Baumgarten S."/>
            <person name="Simakov O."/>
            <person name="Wilson M."/>
            <person name="Piel J."/>
            <person name="Ashoor H."/>
            <person name="Bougouffa S."/>
            <person name="Bajic V.B."/>
            <person name="Ryu T."/>
            <person name="Ravasi T."/>
            <person name="Bayer T."/>
            <person name="Micklem G."/>
            <person name="Kim H."/>
            <person name="Bhak J."/>
            <person name="Lajeunesse T.C."/>
            <person name="Voolstra C.R."/>
        </authorList>
    </citation>
    <scope>NUCLEOTIDE SEQUENCE [LARGE SCALE GENOMIC DNA]</scope>
    <source>
        <strain evidence="11 12">CCMP2467</strain>
    </source>
</reference>
<keyword evidence="3" id="KW-0812">Transmembrane</keyword>